<dbReference type="InterPro" id="IPR011990">
    <property type="entry name" value="TPR-like_helical_dom_sf"/>
</dbReference>
<evidence type="ECO:0000256" key="1">
    <source>
        <dbReference type="ARBA" id="ARBA00004496"/>
    </source>
</evidence>
<sequence>MERPMSAPAPYMAHEADVENLRNHWTAVLGGETRTVQLTGPLGAGKRALVGEICRTAIAEAEDDVLIWRLHIREEDDGMQVVLRSYATLFAGVQRSPAFRGKVEMALNSQIPNQPKRVQGWYQSFIEGLRKATPAADGKVQVNLPKDNPLVGLVEIATGIARKFPVILDINGLHNSHSVGLMAFLESLFREAKQGGRLLSILSMEPLDDVSKTWMSQPMQELFARGGDTLYTLPMTPWTGTEVGKYLSSRDIEANAEKIAEVAGGRPGFVAELIDYLKEQDKLDSDITDLTLASLVDLAPDASELEAPKEPAKEGERKYATAADADRIAHLAALLGVSFPSGLLADMGGFVRDSVDDIMDATDNVYKELQFSEPLGTWVYQFKRALIRESVLARHTGDEAQETGRRVAAFMERFLAPRGHGYVVKTLRMYGENGAPQRAAMLRGMAIAGDQPTLWAMTQDLLGYFDEVEWPDAMRRTVFMNLIERMIAANQVEPAERVWNEAMEWSTTKEDRRMQGWLLFSGSRLDFRRQDLYRARDRANDALKIYTSIDDKLKIAELQNHLAMIELADGKPEEALKAADAAEASVDVAVVKANAEYVRGLVAKRDRGTIKEAVEHFRKANEIAGSVGQGPLALEAGLQLGECLLVSGQTKAATDVLARVGQIAQALQDPVKERAAAALLGQGHATLKNFEQAVQYGERALQLTRTLKFTQMEPIDLYNLGFFNLMLGRSKEAVQLFQESRKGAGNSNPAFQKELLYNLATALMKENDVAAAEDAFKAAIGAAEATNDFRKLASAHQQLAVIADKRGDKDSARSAVDAALAAADEGKLEEARKAIEKQAQSMGL</sequence>
<keyword evidence="4" id="KW-0802">TPR repeat</keyword>
<dbReference type="InterPro" id="IPR051476">
    <property type="entry name" value="Bac_ResReg_Asp_Phosphatase"/>
</dbReference>
<accession>E0XS32</accession>
<organism evidence="6">
    <name type="scientific">uncultured delta proteobacterium HF0070_10I02</name>
    <dbReference type="NCBI Taxonomy" id="710824"/>
    <lineage>
        <taxon>Bacteria</taxon>
        <taxon>Deltaproteobacteria</taxon>
        <taxon>environmental samples</taxon>
    </lineage>
</organism>
<dbReference type="InterPro" id="IPR019734">
    <property type="entry name" value="TPR_rpt"/>
</dbReference>
<dbReference type="PANTHER" id="PTHR46630:SF1">
    <property type="entry name" value="TETRATRICOPEPTIDE REPEAT PROTEIN 29"/>
    <property type="match status" value="1"/>
</dbReference>
<name>E0XS32_9DELT</name>
<evidence type="ECO:0000256" key="4">
    <source>
        <dbReference type="ARBA" id="ARBA00022803"/>
    </source>
</evidence>
<dbReference type="SUPFAM" id="SSF48452">
    <property type="entry name" value="TPR-like"/>
    <property type="match status" value="2"/>
</dbReference>
<evidence type="ECO:0000256" key="5">
    <source>
        <dbReference type="ARBA" id="ARBA00038253"/>
    </source>
</evidence>
<dbReference type="AlphaFoldDB" id="E0XS32"/>
<proteinExistence type="inferred from homology"/>
<evidence type="ECO:0000256" key="3">
    <source>
        <dbReference type="ARBA" id="ARBA00022737"/>
    </source>
</evidence>
<dbReference type="SMART" id="SM00028">
    <property type="entry name" value="TPR"/>
    <property type="match status" value="5"/>
</dbReference>
<dbReference type="Pfam" id="PF13181">
    <property type="entry name" value="TPR_8"/>
    <property type="match status" value="1"/>
</dbReference>
<evidence type="ECO:0000313" key="6">
    <source>
        <dbReference type="EMBL" id="ADI17223.1"/>
    </source>
</evidence>
<evidence type="ECO:0000256" key="2">
    <source>
        <dbReference type="ARBA" id="ARBA00022490"/>
    </source>
</evidence>
<dbReference type="GO" id="GO:0005737">
    <property type="term" value="C:cytoplasm"/>
    <property type="evidence" value="ECO:0007669"/>
    <property type="project" value="UniProtKB-SubCell"/>
</dbReference>
<reference evidence="6" key="1">
    <citation type="journal article" date="2011" name="Environ. Microbiol.">
        <title>Time-series analyses of Monterey Bay coastal microbial picoplankton using a 'genome proxy' microarray.</title>
        <authorList>
            <person name="Rich V.I."/>
            <person name="Pham V.D."/>
            <person name="Eppley J."/>
            <person name="Shi Y."/>
            <person name="DeLong E.F."/>
        </authorList>
    </citation>
    <scope>NUCLEOTIDE SEQUENCE</scope>
</reference>
<comment type="similarity">
    <text evidence="5">Belongs to the Rap family.</text>
</comment>
<keyword evidence="3" id="KW-0677">Repeat</keyword>
<keyword evidence="2" id="KW-0963">Cytoplasm</keyword>
<dbReference type="PANTHER" id="PTHR46630">
    <property type="entry name" value="TETRATRICOPEPTIDE REPEAT PROTEIN 29"/>
    <property type="match status" value="1"/>
</dbReference>
<dbReference type="EMBL" id="GU474857">
    <property type="protein sequence ID" value="ADI17223.1"/>
    <property type="molecule type" value="Genomic_DNA"/>
</dbReference>
<comment type="subcellular location">
    <subcellularLocation>
        <location evidence="1">Cytoplasm</location>
    </subcellularLocation>
</comment>
<protein>
    <submittedName>
        <fullName evidence="6">Uncharacterized protein</fullName>
    </submittedName>
</protein>
<dbReference type="Gene3D" id="1.25.40.10">
    <property type="entry name" value="Tetratricopeptide repeat domain"/>
    <property type="match status" value="2"/>
</dbReference>